<sequence length="29" mass="3271">MQISHIALQRYAAMSQHLQLECYPGPQVG</sequence>
<evidence type="ECO:0000313" key="2">
    <source>
        <dbReference type="Proteomes" id="UP000182085"/>
    </source>
</evidence>
<protein>
    <submittedName>
        <fullName evidence="1">Uncharacterized protein</fullName>
    </submittedName>
</protein>
<gene>
    <name evidence="1" type="ORF">SAMN04490209_1930</name>
</gene>
<evidence type="ECO:0000313" key="1">
    <source>
        <dbReference type="EMBL" id="SDV02104.1"/>
    </source>
</evidence>
<reference evidence="1 2" key="1">
    <citation type="submission" date="2016-10" db="EMBL/GenBank/DDBJ databases">
        <authorList>
            <person name="Varghese N."/>
            <person name="Submissions S."/>
        </authorList>
    </citation>
    <scope>NUCLEOTIDE SEQUENCE [LARGE SCALE GENOMIC DNA]</scope>
    <source>
        <strain evidence="1 2">BS2777</strain>
    </source>
</reference>
<dbReference type="EMBL" id="LT629801">
    <property type="protein sequence ID" value="SDV02104.1"/>
    <property type="molecule type" value="Genomic_DNA"/>
</dbReference>
<dbReference type="AlphaFoldDB" id="A0AAE8HBH0"/>
<dbReference type="Proteomes" id="UP000182085">
    <property type="component" value="Chromosome I"/>
</dbReference>
<name>A0AAE8HBH0_9PSED</name>
<accession>A0AAE8HBH0</accession>
<proteinExistence type="predicted"/>
<organism evidence="1 2">
    <name type="scientific">Pseudomonas rhodesiae</name>
    <dbReference type="NCBI Taxonomy" id="76760"/>
    <lineage>
        <taxon>Bacteria</taxon>
        <taxon>Pseudomonadati</taxon>
        <taxon>Pseudomonadota</taxon>
        <taxon>Gammaproteobacteria</taxon>
        <taxon>Pseudomonadales</taxon>
        <taxon>Pseudomonadaceae</taxon>
        <taxon>Pseudomonas</taxon>
    </lineage>
</organism>
<keyword evidence="2" id="KW-1185">Reference proteome</keyword>